<comment type="catalytic activity">
    <reaction evidence="1 6">
        <text>a 1,2-diacyl-sn-glycero-3-phosphocholine + H2O = a 1,2-diacyl-sn-glycero-3-phosphate + choline + H(+)</text>
        <dbReference type="Rhea" id="RHEA:14445"/>
        <dbReference type="ChEBI" id="CHEBI:15354"/>
        <dbReference type="ChEBI" id="CHEBI:15377"/>
        <dbReference type="ChEBI" id="CHEBI:15378"/>
        <dbReference type="ChEBI" id="CHEBI:57643"/>
        <dbReference type="ChEBI" id="CHEBI:58608"/>
        <dbReference type="EC" id="3.1.4.4"/>
    </reaction>
</comment>
<dbReference type="InterPro" id="IPR001736">
    <property type="entry name" value="PLipase_D/transphosphatidylase"/>
</dbReference>
<keyword evidence="4 6" id="KW-0442">Lipid degradation</keyword>
<dbReference type="SUPFAM" id="SSF50729">
    <property type="entry name" value="PH domain-like"/>
    <property type="match status" value="1"/>
</dbReference>
<evidence type="ECO:0000313" key="10">
    <source>
        <dbReference type="EMBL" id="KAH0855678.1"/>
    </source>
</evidence>
<dbReference type="Gene3D" id="3.30.870.10">
    <property type="entry name" value="Endonuclease Chain A"/>
    <property type="match status" value="2"/>
</dbReference>
<feature type="compositionally biased region" description="Polar residues" evidence="7">
    <location>
        <begin position="608"/>
        <end position="617"/>
    </location>
</feature>
<evidence type="ECO:0000256" key="4">
    <source>
        <dbReference type="ARBA" id="ARBA00022963"/>
    </source>
</evidence>
<dbReference type="SMART" id="SM00233">
    <property type="entry name" value="PH"/>
    <property type="match status" value="1"/>
</dbReference>
<protein>
    <recommendedName>
        <fullName evidence="6">Phospholipase</fullName>
        <ecNumber evidence="6">3.1.4.4</ecNumber>
    </recommendedName>
</protein>
<sequence length="1035" mass="118083">MKPWSSCPTWKRRNVANQVAKNTRQEVDGRGYLAMSTEKLLATNGVKSDGVIRRTAATANCLTGGSQIFEELPKAKIVSVSRPDTTDFSPLLLSYTLELQYKQFKWTLQKKASQVLYLHFALKKRLIIEELHDKQEHVREWLHSLGIFDMQGSVVQDDEEPDDGALPLHYTEDSVKNRNVPSRAALSIIRPTIGRSETVVDRGRAAMKGYLNLLSFAREYGSKMKEGYVTVKHLREVPGSDGGRCCLPSQCLGCFGNSWAKVWAVLKPGFLALLEDPFSGKLLDIMVFDSLGFQGTKESPEQPRLAEQVKERNPLRFGFKVTSGDRTVRLRTTSCRKVKEWVKAVDEAGSYNPHRFGSFAPPRGLTSDGSQAQWFVDGHTAFEAIAFAIQNATSEIFITGWWLCPELYLKRPFQDHPSLRLDALLETKAKQGVKIYILMYKEVQIALKINSMYSKKRLQNIHKNVKVLRYPDHLSTGIYLWSHHDKIVIVDYQVCFIGGLDLCFGRYDTAEHKVGDCPPHIWPGKDYYNPRESEPNSWEETMKDELDRRKYPRMPWHERNKAPNEQTIPLLMPHHHMVLPHYLGTREIDIISTAKPEEDPNKPVVLSRQDSFSSASPPQDIPLLLPQETDADFATIGDIKFERGSRQALDGRDEYPGETSEESDRDETVNEWWWQIGKQSDCKCQIIRSVSQWSAGTNQPEDSIHQAYCSLIENAEHFIYIENQFFISGLEKDDTILNRVSEALYRRILKAHEENKCFRVVIVIPLLPGFQGGIDEFGAATVRALMHWQYRSISRDRTSILYNLKALLGPKTQDYMSFYGLRSYGRLFEDGPIATSQIYVHSKLLIVDDRIAVIGSSNINDRSLLGSRDSEIGVVIEDKEFVESSMNGVKWMAGKFSYSLRCSLWSEHLGLQPGEVKMIEDPIKDATYQDLWMATAQRNTDIYDKVFSCIPNENIRTKAALRHNVALCKDKLGHTTIDLGIAPEKLKPCGRDSWEMLKETRGHVVCFPLHFMCNEEDLRPGFVETEFYTAPQVFH</sequence>
<dbReference type="InterPro" id="IPR015679">
    <property type="entry name" value="PLipase_D_fam"/>
</dbReference>
<comment type="caution">
    <text evidence="10">The sequence shown here is derived from an EMBL/GenBank/DDBJ whole genome shotgun (WGS) entry which is preliminary data.</text>
</comment>
<gene>
    <name evidence="10" type="ORF">HID58_003978</name>
</gene>
<organism evidence="10 11">
    <name type="scientific">Brassica napus</name>
    <name type="common">Rape</name>
    <dbReference type="NCBI Taxonomy" id="3708"/>
    <lineage>
        <taxon>Eukaryota</taxon>
        <taxon>Viridiplantae</taxon>
        <taxon>Streptophyta</taxon>
        <taxon>Embryophyta</taxon>
        <taxon>Tracheophyta</taxon>
        <taxon>Spermatophyta</taxon>
        <taxon>Magnoliopsida</taxon>
        <taxon>eudicotyledons</taxon>
        <taxon>Gunneridae</taxon>
        <taxon>Pentapetalae</taxon>
        <taxon>rosids</taxon>
        <taxon>malvids</taxon>
        <taxon>Brassicales</taxon>
        <taxon>Brassicaceae</taxon>
        <taxon>Brassiceae</taxon>
        <taxon>Brassica</taxon>
    </lineage>
</organism>
<dbReference type="SUPFAM" id="SSF56024">
    <property type="entry name" value="Phospholipase D/nuclease"/>
    <property type="match status" value="2"/>
</dbReference>
<name>A0ABQ7XII6_BRANA</name>
<keyword evidence="11" id="KW-1185">Reference proteome</keyword>
<keyword evidence="2" id="KW-0677">Repeat</keyword>
<dbReference type="InterPro" id="IPR011993">
    <property type="entry name" value="PH-like_dom_sf"/>
</dbReference>
<dbReference type="InterPro" id="IPR025202">
    <property type="entry name" value="PLD-like_dom"/>
</dbReference>
<accession>A0ABQ7XII6</accession>
<dbReference type="Pfam" id="PF13091">
    <property type="entry name" value="PLDc_2"/>
    <property type="match status" value="1"/>
</dbReference>
<dbReference type="PROSITE" id="PS50003">
    <property type="entry name" value="PH_DOMAIN"/>
    <property type="match status" value="1"/>
</dbReference>
<dbReference type="Gene3D" id="2.30.29.30">
    <property type="entry name" value="Pleckstrin-homology domain (PH domain)/Phosphotyrosine-binding domain (PTB)"/>
    <property type="match status" value="1"/>
</dbReference>
<proteinExistence type="inferred from homology"/>
<dbReference type="Pfam" id="PF00614">
    <property type="entry name" value="PLDc"/>
    <property type="match status" value="1"/>
</dbReference>
<keyword evidence="3 6" id="KW-0378">Hydrolase</keyword>
<dbReference type="CDD" id="cd01254">
    <property type="entry name" value="PH_PLD"/>
    <property type="match status" value="1"/>
</dbReference>
<evidence type="ECO:0000256" key="7">
    <source>
        <dbReference type="SAM" id="MobiDB-lite"/>
    </source>
</evidence>
<feature type="region of interest" description="Disordered" evidence="7">
    <location>
        <begin position="645"/>
        <end position="666"/>
    </location>
</feature>
<feature type="region of interest" description="Disordered" evidence="7">
    <location>
        <begin position="593"/>
        <end position="623"/>
    </location>
</feature>
<evidence type="ECO:0000256" key="3">
    <source>
        <dbReference type="ARBA" id="ARBA00022801"/>
    </source>
</evidence>
<reference evidence="10 11" key="1">
    <citation type="submission" date="2021-05" db="EMBL/GenBank/DDBJ databases">
        <title>Genome Assembly of Synthetic Allotetraploid Brassica napus Reveals Homoeologous Exchanges between Subgenomes.</title>
        <authorList>
            <person name="Davis J.T."/>
        </authorList>
    </citation>
    <scope>NUCLEOTIDE SEQUENCE [LARGE SCALE GENOMIC DNA]</scope>
    <source>
        <strain evidence="11">cv. Da-Ae</strain>
        <tissue evidence="10">Seedling</tissue>
    </source>
</reference>
<evidence type="ECO:0000256" key="2">
    <source>
        <dbReference type="ARBA" id="ARBA00022737"/>
    </source>
</evidence>
<dbReference type="InterPro" id="IPR016555">
    <property type="entry name" value="PLipase_D_euk"/>
</dbReference>
<feature type="domain" description="PLD phosphodiesterase" evidence="9">
    <location>
        <begin position="836"/>
        <end position="863"/>
    </location>
</feature>
<dbReference type="Proteomes" id="UP000824890">
    <property type="component" value="Unassembled WGS sequence"/>
</dbReference>
<dbReference type="PANTHER" id="PTHR18896">
    <property type="entry name" value="PHOSPHOLIPASE D"/>
    <property type="match status" value="1"/>
</dbReference>
<dbReference type="SMART" id="SM00155">
    <property type="entry name" value="PLDc"/>
    <property type="match status" value="2"/>
</dbReference>
<feature type="domain" description="PLD phosphodiesterase" evidence="9">
    <location>
        <begin position="479"/>
        <end position="506"/>
    </location>
</feature>
<dbReference type="EC" id="3.1.4.4" evidence="6"/>
<dbReference type="PANTHER" id="PTHR18896:SF133">
    <property type="entry name" value="PHOSPHOLIPASE D ZETA 2"/>
    <property type="match status" value="1"/>
</dbReference>
<evidence type="ECO:0000259" key="8">
    <source>
        <dbReference type="PROSITE" id="PS50003"/>
    </source>
</evidence>
<dbReference type="CDD" id="cd09141">
    <property type="entry name" value="PLDc_vPLD1_2_yPLD_like_2"/>
    <property type="match status" value="1"/>
</dbReference>
<evidence type="ECO:0000256" key="5">
    <source>
        <dbReference type="ARBA" id="ARBA00023098"/>
    </source>
</evidence>
<evidence type="ECO:0000256" key="1">
    <source>
        <dbReference type="ARBA" id="ARBA00000798"/>
    </source>
</evidence>
<dbReference type="InterPro" id="IPR001849">
    <property type="entry name" value="PH_domain"/>
</dbReference>
<evidence type="ECO:0000259" key="9">
    <source>
        <dbReference type="PROSITE" id="PS50035"/>
    </source>
</evidence>
<evidence type="ECO:0000313" key="11">
    <source>
        <dbReference type="Proteomes" id="UP000824890"/>
    </source>
</evidence>
<feature type="domain" description="PH" evidence="8">
    <location>
        <begin position="222"/>
        <end position="350"/>
    </location>
</feature>
<keyword evidence="5" id="KW-0443">Lipid metabolism</keyword>
<dbReference type="EMBL" id="JAGKQM010000023">
    <property type="protein sequence ID" value="KAH0855678.1"/>
    <property type="molecule type" value="Genomic_DNA"/>
</dbReference>
<evidence type="ECO:0000256" key="6">
    <source>
        <dbReference type="PIRNR" id="PIRNR009376"/>
    </source>
</evidence>
<dbReference type="CDD" id="cd09138">
    <property type="entry name" value="PLDc_vPLD1_2_yPLD_like_1"/>
    <property type="match status" value="1"/>
</dbReference>
<dbReference type="PROSITE" id="PS50035">
    <property type="entry name" value="PLD"/>
    <property type="match status" value="2"/>
</dbReference>
<feature type="compositionally biased region" description="Basic and acidic residues" evidence="7">
    <location>
        <begin position="645"/>
        <end position="655"/>
    </location>
</feature>
<dbReference type="PIRSF" id="PIRSF009376">
    <property type="entry name" value="Phospholipase_D_euk"/>
    <property type="match status" value="1"/>
</dbReference>
<comment type="similarity">
    <text evidence="6">Belongs to the phospholipase D family.</text>
</comment>